<dbReference type="Gene3D" id="1.25.40.80">
    <property type="match status" value="1"/>
</dbReference>
<dbReference type="SUPFAM" id="SSF48173">
    <property type="entry name" value="Cryptochrome/photolyase FAD-binding domain"/>
    <property type="match status" value="1"/>
</dbReference>
<feature type="binding site" evidence="2">
    <location>
        <begin position="326"/>
        <end position="330"/>
    </location>
    <ligand>
        <name>FAD</name>
        <dbReference type="ChEBI" id="CHEBI:57692"/>
    </ligand>
</feature>
<evidence type="ECO:0000256" key="1">
    <source>
        <dbReference type="ARBA" id="ARBA00005862"/>
    </source>
</evidence>
<dbReference type="Gene3D" id="3.40.50.620">
    <property type="entry name" value="HUPs"/>
    <property type="match status" value="1"/>
</dbReference>
<comment type="cofactor">
    <cofactor evidence="2">
        <name>FAD</name>
        <dbReference type="ChEBI" id="CHEBI:57692"/>
    </cofactor>
    <text evidence="2">Binds 1 FAD per subunit.</text>
</comment>
<dbReference type="AlphaFoldDB" id="A0AAV8URH7"/>
<evidence type="ECO:0000313" key="4">
    <source>
        <dbReference type="EMBL" id="KAJ8904168.1"/>
    </source>
</evidence>
<dbReference type="GO" id="GO:0003904">
    <property type="term" value="F:deoxyribodipyrimidine photo-lyase activity"/>
    <property type="evidence" value="ECO:0007669"/>
    <property type="project" value="TreeGrafter"/>
</dbReference>
<accession>A0AAV8URH7</accession>
<evidence type="ECO:0000313" key="5">
    <source>
        <dbReference type="Proteomes" id="UP001157974"/>
    </source>
</evidence>
<organism evidence="4 5">
    <name type="scientific">Rhodosorus marinus</name>
    <dbReference type="NCBI Taxonomy" id="101924"/>
    <lineage>
        <taxon>Eukaryota</taxon>
        <taxon>Rhodophyta</taxon>
        <taxon>Stylonematophyceae</taxon>
        <taxon>Stylonematales</taxon>
        <taxon>Stylonemataceae</taxon>
        <taxon>Rhodosorus</taxon>
    </lineage>
</organism>
<feature type="binding site" evidence="2">
    <location>
        <begin position="364"/>
        <end position="371"/>
    </location>
    <ligand>
        <name>FAD</name>
        <dbReference type="ChEBI" id="CHEBI:57692"/>
    </ligand>
</feature>
<dbReference type="GO" id="GO:0003677">
    <property type="term" value="F:DNA binding"/>
    <property type="evidence" value="ECO:0007669"/>
    <property type="project" value="TreeGrafter"/>
</dbReference>
<dbReference type="InterPro" id="IPR002081">
    <property type="entry name" value="Cryptochrome/DNA_photolyase_1"/>
</dbReference>
<name>A0AAV8URH7_9RHOD</name>
<evidence type="ECO:0000256" key="2">
    <source>
        <dbReference type="PIRSR" id="PIRSR602081-1"/>
    </source>
</evidence>
<dbReference type="InterPro" id="IPR006050">
    <property type="entry name" value="DNA_photolyase_N"/>
</dbReference>
<dbReference type="Proteomes" id="UP001157974">
    <property type="component" value="Unassembled WGS sequence"/>
</dbReference>
<dbReference type="GO" id="GO:0000719">
    <property type="term" value="P:photoreactive repair"/>
    <property type="evidence" value="ECO:0007669"/>
    <property type="project" value="TreeGrafter"/>
</dbReference>
<dbReference type="SUPFAM" id="SSF52425">
    <property type="entry name" value="Cryptochrome/photolyase, N-terminal domain"/>
    <property type="match status" value="1"/>
</dbReference>
<dbReference type="Pfam" id="PF00875">
    <property type="entry name" value="DNA_photolyase"/>
    <property type="match status" value="1"/>
</dbReference>
<proteinExistence type="inferred from homology"/>
<comment type="similarity">
    <text evidence="1">Belongs to the DNA photolyase class-1 family.</text>
</comment>
<dbReference type="InterPro" id="IPR014729">
    <property type="entry name" value="Rossmann-like_a/b/a_fold"/>
</dbReference>
<gene>
    <name evidence="4" type="ORF">NDN08_000695</name>
</gene>
<dbReference type="InterPro" id="IPR036134">
    <property type="entry name" value="Crypto/Photolyase_FAD-like_sf"/>
</dbReference>
<dbReference type="PROSITE" id="PS51645">
    <property type="entry name" value="PHR_CRY_ALPHA_BETA"/>
    <property type="match status" value="1"/>
</dbReference>
<dbReference type="PANTHER" id="PTHR11455:SF2">
    <property type="entry name" value="BLUE-LIGHT PHOTORECEPTOR PHR2"/>
    <property type="match status" value="1"/>
</dbReference>
<keyword evidence="2" id="KW-0285">Flavoprotein</keyword>
<keyword evidence="2" id="KW-0274">FAD</keyword>
<dbReference type="GO" id="GO:0071949">
    <property type="term" value="F:FAD binding"/>
    <property type="evidence" value="ECO:0007669"/>
    <property type="project" value="TreeGrafter"/>
</dbReference>
<keyword evidence="5" id="KW-1185">Reference proteome</keyword>
<dbReference type="InterPro" id="IPR036155">
    <property type="entry name" value="Crypto/Photolyase_N_sf"/>
</dbReference>
<dbReference type="EMBL" id="JAMWBK010000006">
    <property type="protein sequence ID" value="KAJ8904168.1"/>
    <property type="molecule type" value="Genomic_DNA"/>
</dbReference>
<protein>
    <recommendedName>
        <fullName evidence="3">Photolyase/cryptochrome alpha/beta domain-containing protein</fullName>
    </recommendedName>
</protein>
<comment type="caution">
    <text evidence="4">The sequence shown here is derived from an EMBL/GenBank/DDBJ whole genome shotgun (WGS) entry which is preliminary data.</text>
</comment>
<reference evidence="4 5" key="1">
    <citation type="journal article" date="2023" name="Nat. Commun.">
        <title>Origin of minicircular mitochondrial genomes in red algae.</title>
        <authorList>
            <person name="Lee Y."/>
            <person name="Cho C.H."/>
            <person name="Lee Y.M."/>
            <person name="Park S.I."/>
            <person name="Yang J.H."/>
            <person name="West J.A."/>
            <person name="Bhattacharya D."/>
            <person name="Yoon H.S."/>
        </authorList>
    </citation>
    <scope>NUCLEOTIDE SEQUENCE [LARGE SCALE GENOMIC DNA]</scope>
    <source>
        <strain evidence="4 5">CCMP1338</strain>
        <tissue evidence="4">Whole cell</tissue>
    </source>
</reference>
<sequence>MEESRGVRSGLRSAFLISTLPFQRASALKSRISWKGKLPGFSSSVVVLSKKKAVTTKSNAKVSPSLSPAFTDCNGFGKGPAGGKGEKILMWFRADLRLHDHPALKYVEEHASSVLPLFTFDPRQFGKTSFGFAKTGRYRAEFLIEAVDQLRKRLRDIGSDLIIREGKPEEVIVNLCKQNGIRKVVYHREVCFEEQEVEQKLQKALETGRIEHKAMWSNTLYDVEDLPFAVEKMPDVYSKFRDMVQDKGQIREPLPAPKKLPRTIDCESGRLPTLSDLGLGSEAPRKLKTERFTGGEIDAMGRLERYIAEAKRNSGTASSHLGADFSCKISPWLALGCVSPRRIHQELKKRNVVPEISKSTTYFELVWRDFFRFITLKYGASRLRTGATSAAGSRAQALTSSGIKEQMMSAAR</sequence>
<dbReference type="PANTHER" id="PTHR11455">
    <property type="entry name" value="CRYPTOCHROME"/>
    <property type="match status" value="1"/>
</dbReference>
<feature type="domain" description="Photolyase/cryptochrome alpha/beta" evidence="3">
    <location>
        <begin position="86"/>
        <end position="220"/>
    </location>
</feature>
<evidence type="ECO:0000259" key="3">
    <source>
        <dbReference type="PROSITE" id="PS51645"/>
    </source>
</evidence>